<dbReference type="RefSeq" id="XP_043046362.1">
    <property type="nucleotide sequence ID" value="XM_043180489.1"/>
</dbReference>
<organism evidence="1 2">
    <name type="scientific">Guyanagaster necrorhizus</name>
    <dbReference type="NCBI Taxonomy" id="856835"/>
    <lineage>
        <taxon>Eukaryota</taxon>
        <taxon>Fungi</taxon>
        <taxon>Dikarya</taxon>
        <taxon>Basidiomycota</taxon>
        <taxon>Agaricomycotina</taxon>
        <taxon>Agaricomycetes</taxon>
        <taxon>Agaricomycetidae</taxon>
        <taxon>Agaricales</taxon>
        <taxon>Marasmiineae</taxon>
        <taxon>Physalacriaceae</taxon>
        <taxon>Guyanagaster</taxon>
    </lineage>
</organism>
<dbReference type="AlphaFoldDB" id="A0A9P7W644"/>
<proteinExistence type="predicted"/>
<dbReference type="OrthoDB" id="18781at2759"/>
<dbReference type="EMBL" id="MU250523">
    <property type="protein sequence ID" value="KAG7452862.1"/>
    <property type="molecule type" value="Genomic_DNA"/>
</dbReference>
<dbReference type="Proteomes" id="UP000812287">
    <property type="component" value="Unassembled WGS sequence"/>
</dbReference>
<accession>A0A9P7W644</accession>
<protein>
    <submittedName>
        <fullName evidence="1">Uncharacterized protein</fullName>
    </submittedName>
</protein>
<comment type="caution">
    <text evidence="1">The sequence shown here is derived from an EMBL/GenBank/DDBJ whole genome shotgun (WGS) entry which is preliminary data.</text>
</comment>
<sequence length="109" mass="11785">MTYCVKPMRRSSVATATISRDVLNVSNLILVSKQPQQWSPGVQSPSCTEGNKVCSKSGALVILKALLGYEVDPASIPDEHDTFEGGTDTIVSASHVRKLGDIKIERNLK</sequence>
<dbReference type="GeneID" id="66102785"/>
<reference evidence="1" key="1">
    <citation type="submission" date="2020-11" db="EMBL/GenBank/DDBJ databases">
        <title>Adaptations for nitrogen fixation in a non-lichenized fungal sporocarp promotes dispersal by wood-feeding termites.</title>
        <authorList>
            <consortium name="DOE Joint Genome Institute"/>
            <person name="Koch R.A."/>
            <person name="Yoon G."/>
            <person name="Arayal U."/>
            <person name="Lail K."/>
            <person name="Amirebrahimi M."/>
            <person name="Labutti K."/>
            <person name="Lipzen A."/>
            <person name="Riley R."/>
            <person name="Barry K."/>
            <person name="Henrissat B."/>
            <person name="Grigoriev I.V."/>
            <person name="Herr J.R."/>
            <person name="Aime M.C."/>
        </authorList>
    </citation>
    <scope>NUCLEOTIDE SEQUENCE</scope>
    <source>
        <strain evidence="1">MCA 3950</strain>
    </source>
</reference>
<evidence type="ECO:0000313" key="2">
    <source>
        <dbReference type="Proteomes" id="UP000812287"/>
    </source>
</evidence>
<gene>
    <name evidence="1" type="ORF">BT62DRAFT_31906</name>
</gene>
<name>A0A9P7W644_9AGAR</name>
<evidence type="ECO:0000313" key="1">
    <source>
        <dbReference type="EMBL" id="KAG7452862.1"/>
    </source>
</evidence>
<keyword evidence="2" id="KW-1185">Reference proteome</keyword>